<name>A0A7J6X0H7_THATH</name>
<keyword evidence="5" id="KW-1185">Reference proteome</keyword>
<dbReference type="Gene3D" id="1.10.340.30">
    <property type="entry name" value="Hypothetical protein, domain 2"/>
    <property type="match status" value="1"/>
</dbReference>
<dbReference type="PANTHER" id="PTHR15074">
    <property type="entry name" value="METHYL-CPG-BINDING PROTEIN"/>
    <property type="match status" value="1"/>
</dbReference>
<dbReference type="GO" id="GO:0006281">
    <property type="term" value="P:DNA repair"/>
    <property type="evidence" value="ECO:0007669"/>
    <property type="project" value="InterPro"/>
</dbReference>
<dbReference type="PANTHER" id="PTHR15074:SF0">
    <property type="entry name" value="METHYL-CPG-BINDING DOMAIN PROTEIN 4-LIKE PROTEIN"/>
    <property type="match status" value="1"/>
</dbReference>
<dbReference type="InterPro" id="IPR045138">
    <property type="entry name" value="MeCP2/MBD4"/>
</dbReference>
<protein>
    <submittedName>
        <fullName evidence="4">Methyl-cpg-binding domain protein 4-like protein</fullName>
    </submittedName>
</protein>
<evidence type="ECO:0000256" key="3">
    <source>
        <dbReference type="SAM" id="MobiDB-lite"/>
    </source>
</evidence>
<feature type="compositionally biased region" description="Basic residues" evidence="3">
    <location>
        <begin position="219"/>
        <end position="232"/>
    </location>
</feature>
<keyword evidence="2" id="KW-0539">Nucleus</keyword>
<sequence>MEEEADNDDYTINLLLKKNYNSKKKKREKTSVEEIQKLRNVSPYFSQNPTPQILKGCVGKKTYDKDSEKSTKRLDFSKGKKNIDEILTEFCYKREDDVNNNNKKVDFDLVRDDRLKRKIEEFDNEATGNLFVDDKVYEEMGNCKKKKKDQKNVQVRFVSPYFVQSKRAEDVLKTKDEEKEEVVVVKKKTSKKKPRKKARPSPCLSENAQRLDGGDLLGSKKKSKKSTKKARRLPAPSLSATEKLDEAYMRKDSNNTWKPPQSHYLLLQEQHFSDPWRVIVICMLLNRTSGRQVRGVISDFFKLCPDAKTATEVVTEELEKVIQRLGLHQKRAKMVQRFSQEYLEDGWTHVTQLHGVGKYAADAYAIFCTGKWDRVKPVDHMLNKYWEYLCKIREYREDLFGRNELRSEVGVLGEGKSEIKIATAYTYLNQSFRTSNYSSLLPVPPPSLVEIIAKNGWDSIGDSNAKILNQRWKHVMIAEAEAYLQRCELVRYQTKIMLDTLAYTNV</sequence>
<feature type="region of interest" description="Disordered" evidence="3">
    <location>
        <begin position="182"/>
        <end position="241"/>
    </location>
</feature>
<comment type="caution">
    <text evidence="4">The sequence shown here is derived from an EMBL/GenBank/DDBJ whole genome shotgun (WGS) entry which is preliminary data.</text>
</comment>
<dbReference type="Proteomes" id="UP000554482">
    <property type="component" value="Unassembled WGS sequence"/>
</dbReference>
<dbReference type="GO" id="GO:0003824">
    <property type="term" value="F:catalytic activity"/>
    <property type="evidence" value="ECO:0007669"/>
    <property type="project" value="InterPro"/>
</dbReference>
<gene>
    <name evidence="4" type="ORF">FRX31_008134</name>
</gene>
<evidence type="ECO:0000256" key="2">
    <source>
        <dbReference type="ARBA" id="ARBA00023242"/>
    </source>
</evidence>
<dbReference type="SUPFAM" id="SSF48150">
    <property type="entry name" value="DNA-glycosylase"/>
    <property type="match status" value="1"/>
</dbReference>
<reference evidence="4 5" key="1">
    <citation type="submission" date="2020-06" db="EMBL/GenBank/DDBJ databases">
        <title>Transcriptomic and genomic resources for Thalictrum thalictroides and T. hernandezii: Facilitating candidate gene discovery in an emerging model plant lineage.</title>
        <authorList>
            <person name="Arias T."/>
            <person name="Riano-Pachon D.M."/>
            <person name="Di Stilio V.S."/>
        </authorList>
    </citation>
    <scope>NUCLEOTIDE SEQUENCE [LARGE SCALE GENOMIC DNA]</scope>
    <source>
        <strain evidence="5">cv. WT478/WT964</strain>
        <tissue evidence="4">Leaves</tissue>
    </source>
</reference>
<dbReference type="GO" id="GO:0003677">
    <property type="term" value="F:DNA binding"/>
    <property type="evidence" value="ECO:0007669"/>
    <property type="project" value="InterPro"/>
</dbReference>
<dbReference type="AlphaFoldDB" id="A0A7J6X0H7"/>
<evidence type="ECO:0000256" key="1">
    <source>
        <dbReference type="ARBA" id="ARBA00004123"/>
    </source>
</evidence>
<dbReference type="FunFam" id="1.10.340.30:FF:000007">
    <property type="entry name" value="Methyl-CpG-binding domain protein 4"/>
    <property type="match status" value="1"/>
</dbReference>
<feature type="compositionally biased region" description="Basic residues" evidence="3">
    <location>
        <begin position="185"/>
        <end position="199"/>
    </location>
</feature>
<accession>A0A7J6X0H7</accession>
<evidence type="ECO:0000313" key="5">
    <source>
        <dbReference type="Proteomes" id="UP000554482"/>
    </source>
</evidence>
<dbReference type="InterPro" id="IPR011257">
    <property type="entry name" value="DNA_glycosylase"/>
</dbReference>
<dbReference type="EMBL" id="JABWDY010008352">
    <property type="protein sequence ID" value="KAF5202278.1"/>
    <property type="molecule type" value="Genomic_DNA"/>
</dbReference>
<evidence type="ECO:0000313" key="4">
    <source>
        <dbReference type="EMBL" id="KAF5202278.1"/>
    </source>
</evidence>
<dbReference type="OrthoDB" id="10265068at2759"/>
<organism evidence="4 5">
    <name type="scientific">Thalictrum thalictroides</name>
    <name type="common">Rue-anemone</name>
    <name type="synonym">Anemone thalictroides</name>
    <dbReference type="NCBI Taxonomy" id="46969"/>
    <lineage>
        <taxon>Eukaryota</taxon>
        <taxon>Viridiplantae</taxon>
        <taxon>Streptophyta</taxon>
        <taxon>Embryophyta</taxon>
        <taxon>Tracheophyta</taxon>
        <taxon>Spermatophyta</taxon>
        <taxon>Magnoliopsida</taxon>
        <taxon>Ranunculales</taxon>
        <taxon>Ranunculaceae</taxon>
        <taxon>Thalictroideae</taxon>
        <taxon>Thalictrum</taxon>
    </lineage>
</organism>
<dbReference type="GO" id="GO:0005634">
    <property type="term" value="C:nucleus"/>
    <property type="evidence" value="ECO:0007669"/>
    <property type="project" value="UniProtKB-SubCell"/>
</dbReference>
<proteinExistence type="predicted"/>
<comment type="subcellular location">
    <subcellularLocation>
        <location evidence="1">Nucleus</location>
    </subcellularLocation>
</comment>